<dbReference type="InterPro" id="IPR023299">
    <property type="entry name" value="ATPase_P-typ_cyto_dom_N"/>
</dbReference>
<dbReference type="InterPro" id="IPR023214">
    <property type="entry name" value="HAD_sf"/>
</dbReference>
<keyword evidence="11 18" id="KW-1133">Transmembrane helix</keyword>
<sequence>MAESAPAQGAEAAPRRGFMDSVRHAGSATVRFFKRIDLNPETAFQRKRPPPAARHIYVNMELPEEAYDHKGRTKQAWVFSTNQVISAKYTAYNFVFKNLLEQFRRVANLFFLVLVILQFFPEFTTISPGVAMLPLLFVLAITMLKDGYEDIKRHQSDRAVNREKVLTLRGGDWKNHNVTELKSRSLSIIWFQFMSYFRPNHHKGEAHDDHDHDHDAHGDDEHQQIMSPQRVASPVDMGDEHNNSRPHSRISTDRPHSRMSTDRPQSRLSLDRSQSRLSNDLANMHAPKAKSTRRQSTLINRLNIGNSNQRWKTTLWEDVHVGDLVLVRNNEHVPADIVVCATSEEDHSCYVETKTLDGEINLKSRYAVPELLFLNSSDRVSEIPFKVEIEPQNTDMYRFNGSVHFPEDLDEDGNPIQSPITLNNVILRGCSVRNTEWVIGLVVMTGFDTKVVLNSGITPSKRSIMEVEMNKMVYVNLAIICIIAIVCAIADSQIEQYYTDRQAYWQFGATKSDDNPRINGLIAFAYSLITFQNFVPISLYITFEVVRTIQAILIFEDTFMYYEPNSRRTTAKSWNLSDELGQIQYIISDKTGTLTQNLMVFRECFVGGHIFHGGGKAPEKQSEDHYHVVPAVDTVPLFADEKMSEILSSSGEDKDKIHQFLMCLSLCHTVQLSHEDDNGIRFKAESPDEQALVETAANNGYVFCGRHRNTVKLQLPNGDIEKYEVLQTLEFSSARKRMSVVLRSHSDNRILMYSKGADAMIFSRTREDQEPLRQETDKALDEFARKGLRTLCLAMKELSESDYAQWTRKYHEASVAIENREERMEELASKLETGFYLLGATAIEDKLQDGVPDTIADLKRAGINVWVATGDKLETAIAIGYSTQLLARDMNLIIVRGGEYGEPHSAYEQLALAIERFFGGYSEMDELKHSPPDGGASAAEAIRRRGSMISQVSLVGEDNGQRPGGFALVIDGNALTHVFEEEYSRELLLHVASKCRAVVCCRVSPLQKALIVKMVRNGLGVITLAVGDGANDVSMIQAAHVGVGIAGEEGLQAVNSSDYAIGQFRYLKRLILVHGHWSYYRNSKLINLFFYKQVVHSITLFWFQIYCAWSTTQAIDYVYILLWNAIWTVAAVVGIGIFDRNLSDRVLMDIPELFEASRKRTYFGMWRFTVYMMEGVLQGTILYFFFMYFYDSTSIRSDGYDVSMYEATTPMLIAQAMVANLYCGIETLAWTWWIVFAVFIGPAILLIFTPIYAALDPETVWTYSYGINYTMWPSIQFWMGSVFCIFLALMPRILYEYFKMLFFPSDVELVRLLDIQDPKHDYINDPDMPGIRAARAYKSESPDNAPDSGSAGGHETYHLAPVASRGSSIHYDMRTGTQSPYRGYSFAASDKPTERPKRFVHALSRLNPRNILSRKKNKRHQYTRARNNEPIHGDEPSTPGYAVSDDNTNMHTYQRVPVSPGMDNRAHYSAHDDDDDDADVVVDDTDSAEPTSATLVSEHGKYSSSSDGVPSTTYHTAQSGANGEMQWFPNAASRTE</sequence>
<feature type="domain" description="P-type ATPase N-terminal" evidence="21">
    <location>
        <begin position="73"/>
        <end position="130"/>
    </location>
</feature>
<feature type="transmembrane region" description="Helical" evidence="18">
    <location>
        <begin position="472"/>
        <end position="494"/>
    </location>
</feature>
<feature type="transmembrane region" description="Helical" evidence="18">
    <location>
        <begin position="1085"/>
        <end position="1105"/>
    </location>
</feature>
<dbReference type="Pfam" id="PF16209">
    <property type="entry name" value="PhoLip_ATPase_N"/>
    <property type="match status" value="1"/>
</dbReference>
<comment type="similarity">
    <text evidence="3 18">Belongs to the cation transport ATPase (P-type) (TC 3.A.3) family. Type IV subfamily.</text>
</comment>
<feature type="binding site" evidence="16">
    <location>
        <position position="870"/>
    </location>
    <ligand>
        <name>ATP</name>
        <dbReference type="ChEBI" id="CHEBI:30616"/>
    </ligand>
</feature>
<evidence type="ECO:0000256" key="19">
    <source>
        <dbReference type="SAM" id="MobiDB-lite"/>
    </source>
</evidence>
<feature type="transmembrane region" description="Helical" evidence="18">
    <location>
        <begin position="1168"/>
        <end position="1190"/>
    </location>
</feature>
<feature type="transmembrane region" description="Helical" evidence="18">
    <location>
        <begin position="126"/>
        <end position="144"/>
    </location>
</feature>
<dbReference type="InterPro" id="IPR032630">
    <property type="entry name" value="P_typ_ATPase_c"/>
</dbReference>
<dbReference type="GO" id="GO:0045332">
    <property type="term" value="P:phospholipid translocation"/>
    <property type="evidence" value="ECO:0007669"/>
    <property type="project" value="TreeGrafter"/>
</dbReference>
<feature type="binding site" evidence="16">
    <location>
        <position position="755"/>
    </location>
    <ligand>
        <name>ATP</name>
        <dbReference type="ChEBI" id="CHEBI:30616"/>
    </ligand>
</feature>
<feature type="compositionally biased region" description="Basic residues" evidence="19">
    <location>
        <begin position="1412"/>
        <end position="1423"/>
    </location>
</feature>
<evidence type="ECO:0000313" key="23">
    <source>
        <dbReference type="EMBL" id="WFD34996.1"/>
    </source>
</evidence>
<evidence type="ECO:0000256" key="10">
    <source>
        <dbReference type="ARBA" id="ARBA00022967"/>
    </source>
</evidence>
<dbReference type="GO" id="GO:0016887">
    <property type="term" value="F:ATP hydrolysis activity"/>
    <property type="evidence" value="ECO:0007669"/>
    <property type="project" value="InterPro"/>
</dbReference>
<evidence type="ECO:0000256" key="13">
    <source>
        <dbReference type="ARBA" id="ARBA00034036"/>
    </source>
</evidence>
<feature type="domain" description="P-type ATPase A" evidence="20">
    <location>
        <begin position="308"/>
        <end position="360"/>
    </location>
</feature>
<keyword evidence="9 17" id="KW-0460">Magnesium</keyword>
<feature type="binding site" evidence="16">
    <location>
        <position position="589"/>
    </location>
    <ligand>
        <name>ATP</name>
        <dbReference type="ChEBI" id="CHEBI:30616"/>
    </ligand>
</feature>
<feature type="compositionally biased region" description="Basic and acidic residues" evidence="19">
    <location>
        <begin position="1426"/>
        <end position="1435"/>
    </location>
</feature>
<reference evidence="23" key="1">
    <citation type="submission" date="2023-03" db="EMBL/GenBank/DDBJ databases">
        <title>Mating type loci evolution in Malassezia.</title>
        <authorList>
            <person name="Coelho M.A."/>
        </authorList>
    </citation>
    <scope>NUCLEOTIDE SEQUENCE</scope>
    <source>
        <strain evidence="23">CBS 11721</strain>
    </source>
</reference>
<comment type="subcellular location">
    <subcellularLocation>
        <location evidence="2">Endomembrane system</location>
    </subcellularLocation>
    <subcellularLocation>
        <location evidence="1 18">Membrane</location>
        <topology evidence="1 18">Multi-pass membrane protein</topology>
    </subcellularLocation>
</comment>
<dbReference type="PROSITE" id="PS00154">
    <property type="entry name" value="ATPASE_E1_E2"/>
    <property type="match status" value="1"/>
</dbReference>
<dbReference type="InterPro" id="IPR059000">
    <property type="entry name" value="ATPase_P-type_domA"/>
</dbReference>
<dbReference type="Pfam" id="PF16212">
    <property type="entry name" value="PhoLip_ATPase_C"/>
    <property type="match status" value="1"/>
</dbReference>
<dbReference type="GO" id="GO:0005524">
    <property type="term" value="F:ATP binding"/>
    <property type="evidence" value="ECO:0007669"/>
    <property type="project" value="UniProtKB-UniRule"/>
</dbReference>
<evidence type="ECO:0000256" key="4">
    <source>
        <dbReference type="ARBA" id="ARBA00022553"/>
    </source>
</evidence>
<feature type="transmembrane region" description="Helical" evidence="18">
    <location>
        <begin position="1117"/>
        <end position="1138"/>
    </location>
</feature>
<dbReference type="NCBIfam" id="TIGR01652">
    <property type="entry name" value="ATPase-Plipid"/>
    <property type="match status" value="1"/>
</dbReference>
<evidence type="ECO:0000256" key="3">
    <source>
        <dbReference type="ARBA" id="ARBA00008109"/>
    </source>
</evidence>
<comment type="catalytic activity">
    <reaction evidence="14">
        <text>a 1,2-diacyl-sn-glycero-3-phosphoethanolamine(out) + ATP + H2O = a 1,2-diacyl-sn-glycero-3-phosphoethanolamine(in) + ADP + phosphate + H(+)</text>
        <dbReference type="Rhea" id="RHEA:66132"/>
        <dbReference type="ChEBI" id="CHEBI:15377"/>
        <dbReference type="ChEBI" id="CHEBI:15378"/>
        <dbReference type="ChEBI" id="CHEBI:30616"/>
        <dbReference type="ChEBI" id="CHEBI:43474"/>
        <dbReference type="ChEBI" id="CHEBI:64612"/>
        <dbReference type="ChEBI" id="CHEBI:456216"/>
    </reaction>
    <physiologicalReaction direction="left-to-right" evidence="14">
        <dbReference type="Rhea" id="RHEA:66133"/>
    </physiologicalReaction>
</comment>
<feature type="binding site" evidence="16">
    <location>
        <position position="1008"/>
    </location>
    <ligand>
        <name>ATP</name>
        <dbReference type="ChEBI" id="CHEBI:30616"/>
    </ligand>
</feature>
<evidence type="ECO:0000259" key="21">
    <source>
        <dbReference type="Pfam" id="PF16209"/>
    </source>
</evidence>
<evidence type="ECO:0000256" key="6">
    <source>
        <dbReference type="ARBA" id="ARBA00022723"/>
    </source>
</evidence>
<dbReference type="InterPro" id="IPR023298">
    <property type="entry name" value="ATPase_P-typ_TM_dom_sf"/>
</dbReference>
<feature type="transmembrane region" description="Helical" evidence="18">
    <location>
        <begin position="1230"/>
        <end position="1255"/>
    </location>
</feature>
<feature type="binding site" evidence="16">
    <location>
        <position position="590"/>
    </location>
    <ligand>
        <name>ATP</name>
        <dbReference type="ChEBI" id="CHEBI:30616"/>
    </ligand>
</feature>
<evidence type="ECO:0000256" key="17">
    <source>
        <dbReference type="PIRSR" id="PIRSR606539-3"/>
    </source>
</evidence>
<feature type="binding site" evidence="17">
    <location>
        <position position="1032"/>
    </location>
    <ligand>
        <name>Mg(2+)</name>
        <dbReference type="ChEBI" id="CHEBI:18420"/>
    </ligand>
</feature>
<evidence type="ECO:0000256" key="9">
    <source>
        <dbReference type="ARBA" id="ARBA00022842"/>
    </source>
</evidence>
<keyword evidence="12 18" id="KW-0472">Membrane</keyword>
<organism evidence="23 24">
    <name type="scientific">Malassezia cuniculi</name>
    <dbReference type="NCBI Taxonomy" id="948313"/>
    <lineage>
        <taxon>Eukaryota</taxon>
        <taxon>Fungi</taxon>
        <taxon>Dikarya</taxon>
        <taxon>Basidiomycota</taxon>
        <taxon>Ustilaginomycotina</taxon>
        <taxon>Malasseziomycetes</taxon>
        <taxon>Malasseziales</taxon>
        <taxon>Malasseziaceae</taxon>
        <taxon>Malassezia</taxon>
    </lineage>
</organism>
<evidence type="ECO:0000256" key="18">
    <source>
        <dbReference type="RuleBase" id="RU362033"/>
    </source>
</evidence>
<feature type="transmembrane region" description="Helical" evidence="18">
    <location>
        <begin position="1202"/>
        <end position="1223"/>
    </location>
</feature>
<proteinExistence type="inferred from homology"/>
<dbReference type="GO" id="GO:0000287">
    <property type="term" value="F:magnesium ion binding"/>
    <property type="evidence" value="ECO:0007669"/>
    <property type="project" value="UniProtKB-UniRule"/>
</dbReference>
<feature type="binding site" evidence="16">
    <location>
        <position position="871"/>
    </location>
    <ligand>
        <name>ATP</name>
        <dbReference type="ChEBI" id="CHEBI:30616"/>
    </ligand>
</feature>
<keyword evidence="6 17" id="KW-0479">Metal-binding</keyword>
<feature type="binding site" evidence="17">
    <location>
        <position position="591"/>
    </location>
    <ligand>
        <name>Mg(2+)</name>
        <dbReference type="ChEBI" id="CHEBI:18420"/>
    </ligand>
</feature>
<name>A0AAF0JB68_9BASI</name>
<keyword evidence="10 18" id="KW-1278">Translocase</keyword>
<evidence type="ECO:0000256" key="2">
    <source>
        <dbReference type="ARBA" id="ARBA00004308"/>
    </source>
</evidence>
<feature type="binding site" evidence="16">
    <location>
        <position position="731"/>
    </location>
    <ligand>
        <name>ATP</name>
        <dbReference type="ChEBI" id="CHEBI:30616"/>
    </ligand>
</feature>
<dbReference type="EC" id="7.6.2.1" evidence="18"/>
<feature type="compositionally biased region" description="Basic and acidic residues" evidence="19">
    <location>
        <begin position="202"/>
        <end position="223"/>
    </location>
</feature>
<dbReference type="SUPFAM" id="SSF56784">
    <property type="entry name" value="HAD-like"/>
    <property type="match status" value="1"/>
</dbReference>
<dbReference type="Pfam" id="PF13246">
    <property type="entry name" value="Cation_ATPase"/>
    <property type="match status" value="1"/>
</dbReference>
<keyword evidence="4" id="KW-0597">Phosphoprotein</keyword>
<dbReference type="GO" id="GO:0005886">
    <property type="term" value="C:plasma membrane"/>
    <property type="evidence" value="ECO:0007669"/>
    <property type="project" value="TreeGrafter"/>
</dbReference>
<feature type="binding site" evidence="16">
    <location>
        <position position="591"/>
    </location>
    <ligand>
        <name>ATP</name>
        <dbReference type="ChEBI" id="CHEBI:30616"/>
    </ligand>
</feature>
<dbReference type="SFLD" id="SFLDG00002">
    <property type="entry name" value="C1.7:_P-type_atpase_like"/>
    <property type="match status" value="1"/>
</dbReference>
<feature type="compositionally biased region" description="Basic and acidic residues" evidence="19">
    <location>
        <begin position="250"/>
        <end position="274"/>
    </location>
</feature>
<dbReference type="NCBIfam" id="TIGR01494">
    <property type="entry name" value="ATPase_P-type"/>
    <property type="match status" value="1"/>
</dbReference>
<accession>A0AAF0JB68</accession>
<gene>
    <name evidence="23" type="ORF">MCUN1_001842</name>
</gene>
<dbReference type="Gene3D" id="2.70.150.10">
    <property type="entry name" value="Calcium-transporting ATPase, cytoplasmic transduction domain A"/>
    <property type="match status" value="1"/>
</dbReference>
<dbReference type="InterPro" id="IPR036412">
    <property type="entry name" value="HAD-like_sf"/>
</dbReference>
<dbReference type="GO" id="GO:0140326">
    <property type="term" value="F:ATPase-coupled intramembrane lipid transporter activity"/>
    <property type="evidence" value="ECO:0007669"/>
    <property type="project" value="UniProtKB-EC"/>
</dbReference>
<dbReference type="Pfam" id="PF00122">
    <property type="entry name" value="E1-E2_ATPase"/>
    <property type="match status" value="1"/>
</dbReference>
<comment type="cofactor">
    <cofactor evidence="17">
        <name>Mg(2+)</name>
        <dbReference type="ChEBI" id="CHEBI:18420"/>
    </cofactor>
</comment>
<keyword evidence="24" id="KW-1185">Reference proteome</keyword>
<evidence type="ECO:0000256" key="14">
    <source>
        <dbReference type="ARBA" id="ARBA00049128"/>
    </source>
</evidence>
<dbReference type="SUPFAM" id="SSF81653">
    <property type="entry name" value="Calcium ATPase, transduction domain A"/>
    <property type="match status" value="1"/>
</dbReference>
<feature type="active site" description="4-aspartylphosphate intermediate" evidence="15">
    <location>
        <position position="589"/>
    </location>
</feature>
<keyword evidence="8 16" id="KW-0067">ATP-binding</keyword>
<evidence type="ECO:0000256" key="5">
    <source>
        <dbReference type="ARBA" id="ARBA00022692"/>
    </source>
</evidence>
<evidence type="ECO:0000256" key="15">
    <source>
        <dbReference type="PIRSR" id="PIRSR606539-1"/>
    </source>
</evidence>
<protein>
    <recommendedName>
        <fullName evidence="18">Phospholipid-transporting ATPase</fullName>
        <ecNumber evidence="18">7.6.2.1</ecNumber>
    </recommendedName>
</protein>
<keyword evidence="7 16" id="KW-0547">Nucleotide-binding</keyword>
<feature type="binding site" evidence="17">
    <location>
        <position position="589"/>
    </location>
    <ligand>
        <name>Mg(2+)</name>
        <dbReference type="ChEBI" id="CHEBI:18420"/>
    </ligand>
</feature>
<evidence type="ECO:0000256" key="12">
    <source>
        <dbReference type="ARBA" id="ARBA00023136"/>
    </source>
</evidence>
<dbReference type="PANTHER" id="PTHR24092:SF153">
    <property type="entry name" value="PHOSPHOLIPID-TRANSPORTING ATPASE"/>
    <property type="match status" value="1"/>
</dbReference>
<dbReference type="InterPro" id="IPR008250">
    <property type="entry name" value="ATPase_P-typ_transduc_dom_A_sf"/>
</dbReference>
<feature type="region of interest" description="Disordered" evidence="19">
    <location>
        <begin position="1408"/>
        <end position="1536"/>
    </location>
</feature>
<feature type="compositionally biased region" description="Acidic residues" evidence="19">
    <location>
        <begin position="1472"/>
        <end position="1487"/>
    </location>
</feature>
<dbReference type="SFLD" id="SFLDS00003">
    <property type="entry name" value="Haloacid_Dehalogenase"/>
    <property type="match status" value="1"/>
</dbReference>
<keyword evidence="5 18" id="KW-0812">Transmembrane</keyword>
<feature type="compositionally biased region" description="Polar residues" evidence="19">
    <location>
        <begin position="1502"/>
        <end position="1521"/>
    </location>
</feature>
<dbReference type="InterPro" id="IPR032631">
    <property type="entry name" value="P-type_ATPase_N"/>
</dbReference>
<feature type="binding site" evidence="16">
    <location>
        <position position="689"/>
    </location>
    <ligand>
        <name>ATP</name>
        <dbReference type="ChEBI" id="CHEBI:30616"/>
    </ligand>
</feature>
<dbReference type="InterPro" id="IPR044492">
    <property type="entry name" value="P_typ_ATPase_HD_dom"/>
</dbReference>
<evidence type="ECO:0000259" key="20">
    <source>
        <dbReference type="Pfam" id="PF00122"/>
    </source>
</evidence>
<dbReference type="Gene3D" id="3.40.50.1000">
    <property type="entry name" value="HAD superfamily/HAD-like"/>
    <property type="match status" value="1"/>
</dbReference>
<feature type="binding site" evidence="17">
    <location>
        <position position="1028"/>
    </location>
    <ligand>
        <name>Mg(2+)</name>
        <dbReference type="ChEBI" id="CHEBI:18420"/>
    </ligand>
</feature>
<comment type="catalytic activity">
    <reaction evidence="13 18">
        <text>ATP + H2O + phospholipidSide 1 = ADP + phosphate + phospholipidSide 2.</text>
        <dbReference type="EC" id="7.6.2.1"/>
    </reaction>
</comment>
<feature type="domain" description="P-type ATPase C-terminal" evidence="22">
    <location>
        <begin position="1054"/>
        <end position="1305"/>
    </location>
</feature>
<dbReference type="SUPFAM" id="SSF81665">
    <property type="entry name" value="Calcium ATPase, transmembrane domain M"/>
    <property type="match status" value="1"/>
</dbReference>
<dbReference type="Gene3D" id="3.40.1110.10">
    <property type="entry name" value="Calcium-transporting ATPase, cytoplasmic domain N"/>
    <property type="match status" value="1"/>
</dbReference>
<dbReference type="SFLD" id="SFLDF00027">
    <property type="entry name" value="p-type_atpase"/>
    <property type="match status" value="1"/>
</dbReference>
<dbReference type="FunFam" id="3.40.1110.10:FF:000087">
    <property type="entry name" value="Phospholipid-transporting ATPase"/>
    <property type="match status" value="1"/>
</dbReference>
<evidence type="ECO:0000313" key="24">
    <source>
        <dbReference type="Proteomes" id="UP001219933"/>
    </source>
</evidence>
<dbReference type="InterPro" id="IPR018303">
    <property type="entry name" value="ATPase_P-typ_P_site"/>
</dbReference>
<evidence type="ECO:0000256" key="7">
    <source>
        <dbReference type="ARBA" id="ARBA00022741"/>
    </source>
</evidence>
<feature type="region of interest" description="Disordered" evidence="19">
    <location>
        <begin position="202"/>
        <end position="295"/>
    </location>
</feature>
<feature type="transmembrane region" description="Helical" evidence="18">
    <location>
        <begin position="521"/>
        <end position="543"/>
    </location>
</feature>
<dbReference type="InterPro" id="IPR006539">
    <property type="entry name" value="P-type_ATPase_IV"/>
</dbReference>
<dbReference type="SUPFAM" id="SSF81660">
    <property type="entry name" value="Metal cation-transporting ATPase, ATP-binding domain N"/>
    <property type="match status" value="1"/>
</dbReference>
<dbReference type="InterPro" id="IPR001757">
    <property type="entry name" value="P_typ_ATPase"/>
</dbReference>
<feature type="binding site" evidence="16">
    <location>
        <position position="789"/>
    </location>
    <ligand>
        <name>ATP</name>
        <dbReference type="ChEBI" id="CHEBI:30616"/>
    </ligand>
</feature>
<dbReference type="EMBL" id="CP119878">
    <property type="protein sequence ID" value="WFD34996.1"/>
    <property type="molecule type" value="Genomic_DNA"/>
</dbReference>
<feature type="binding site" evidence="16">
    <location>
        <position position="1031"/>
    </location>
    <ligand>
        <name>ATP</name>
        <dbReference type="ChEBI" id="CHEBI:30616"/>
    </ligand>
</feature>
<dbReference type="Proteomes" id="UP001219933">
    <property type="component" value="Chromosome 2"/>
</dbReference>
<evidence type="ECO:0000256" key="8">
    <source>
        <dbReference type="ARBA" id="ARBA00022840"/>
    </source>
</evidence>
<evidence type="ECO:0000259" key="22">
    <source>
        <dbReference type="Pfam" id="PF16212"/>
    </source>
</evidence>
<dbReference type="PRINTS" id="PR00119">
    <property type="entry name" value="CATATPASE"/>
</dbReference>
<feature type="binding site" evidence="16">
    <location>
        <position position="869"/>
    </location>
    <ligand>
        <name>ATP</name>
        <dbReference type="ChEBI" id="CHEBI:30616"/>
    </ligand>
</feature>
<feature type="binding site" evidence="16">
    <location>
        <position position="1002"/>
    </location>
    <ligand>
        <name>ATP</name>
        <dbReference type="ChEBI" id="CHEBI:30616"/>
    </ligand>
</feature>
<dbReference type="PANTHER" id="PTHR24092">
    <property type="entry name" value="PROBABLE PHOSPHOLIPID-TRANSPORTING ATPASE"/>
    <property type="match status" value="1"/>
</dbReference>
<evidence type="ECO:0000256" key="11">
    <source>
        <dbReference type="ARBA" id="ARBA00022989"/>
    </source>
</evidence>
<evidence type="ECO:0000256" key="16">
    <source>
        <dbReference type="PIRSR" id="PIRSR606539-2"/>
    </source>
</evidence>
<feature type="transmembrane region" description="Helical" evidence="18">
    <location>
        <begin position="1275"/>
        <end position="1295"/>
    </location>
</feature>
<feature type="binding site" evidence="16">
    <location>
        <position position="1032"/>
    </location>
    <ligand>
        <name>ATP</name>
        <dbReference type="ChEBI" id="CHEBI:30616"/>
    </ligand>
</feature>
<evidence type="ECO:0000256" key="1">
    <source>
        <dbReference type="ARBA" id="ARBA00004141"/>
    </source>
</evidence>